<dbReference type="Pfam" id="PF10162">
    <property type="entry name" value="G8"/>
    <property type="match status" value="1"/>
</dbReference>
<keyword evidence="2" id="KW-1003">Cell membrane</keyword>
<evidence type="ECO:0000256" key="3">
    <source>
        <dbReference type="ARBA" id="ARBA00022729"/>
    </source>
</evidence>
<accession>A0A7S3SHR6</accession>
<dbReference type="PANTHER" id="PTHR46769">
    <property type="entry name" value="POLYCYSTIC KIDNEY AND HEPATIC DISEASE 1 (AUTOSOMAL RECESSIVE)-LIKE 1"/>
    <property type="match status" value="1"/>
</dbReference>
<dbReference type="InterPro" id="IPR019316">
    <property type="entry name" value="G8_domain"/>
</dbReference>
<dbReference type="SUPFAM" id="SSF51126">
    <property type="entry name" value="Pectin lyase-like"/>
    <property type="match status" value="1"/>
</dbReference>
<dbReference type="SMART" id="SM01225">
    <property type="entry name" value="G8"/>
    <property type="match status" value="1"/>
</dbReference>
<dbReference type="AlphaFoldDB" id="A0A7S3SHR6"/>
<evidence type="ECO:0000256" key="1">
    <source>
        <dbReference type="ARBA" id="ARBA00004236"/>
    </source>
</evidence>
<evidence type="ECO:0000256" key="2">
    <source>
        <dbReference type="ARBA" id="ARBA00022475"/>
    </source>
</evidence>
<name>A0A7S3SHR6_EMIHU</name>
<organism evidence="7">
    <name type="scientific">Emiliania huxleyi</name>
    <name type="common">Coccolithophore</name>
    <name type="synonym">Pontosphaera huxleyi</name>
    <dbReference type="NCBI Taxonomy" id="2903"/>
    <lineage>
        <taxon>Eukaryota</taxon>
        <taxon>Haptista</taxon>
        <taxon>Haptophyta</taxon>
        <taxon>Prymnesiophyceae</taxon>
        <taxon>Isochrysidales</taxon>
        <taxon>Noelaerhabdaceae</taxon>
        <taxon>Emiliania</taxon>
    </lineage>
</organism>
<sequence length="986" mass="104379">MCAPLLLLPLLHAAPLPWSEPSSWASGAVPTADECVTIPAGVHVALSGATAALAGLHILGTLSFVDGGSEAVELTSNVIEVSGTGRLEVGSVDAPFLGTATITLDDNNSSECGLTFRFLTLLARENATLSLHGAPYAPSWTQLASTAVNASQQLSFADAVNWPAGAEVVVASSDYDPHQAETATLAASLFGTTEASLMAPLGHEHFAAVVGAEHDPTGAGGGVDMRAEVGLLTRSVVVRGVPRIDPGRYNEAEWNFNEGDGECTISGHVILLDGAPTAELSWVGFESLGDEGQLGRYPLHFHLLGEEGSRSYVDSCAFVRSHNRFVSIHGTMGVSLLDSVGYDTIGHGFYLEDGTETGNVITGNLGLLTRKAHKDRLLNSQQPSFDRQDNPESDEFDANLDDPFTEDLENPATFWVENLNNEIEGNVAAGSEGHGFWLNGLQEWTTPPALDGNRAHSNALTGIFSNSRPKLWPPATIVGWTAYRNRQWGAWLRCYGAATFKELRLADNQRGLYFASEGIIHCDECDDDEQLHGRSTITLSDSLVIGETGYAGEPTTELELALGRSLPYPTDSDEGDSPFEPDMGGEPNWDDYDVVGANLYDGHNALTNVAFVNFTDATFPTADAGLRRAYALAQVHYDSPWMVHPGQYASGCKFVDANPLRLRDAAPFQLAFQGSATRVGGIQSGLVHWVLHDSTGSVSGVPGADILAASPLLRLGLPGASVSWLPQMNAYMVDAAHAQTTAALSLSLDQTPAVCTMPLELSVRHVGSLADDDGDDGGGGEEDPVWVTLQQRNTSTSLLAHTNVVAEQEYAVEYEPSVARADMPNLLQLHWSFAPSAGSSVLVSLPLPGAVVSAVSASGEAELASSLDLAQLRSAAASSWWYDAANERVYIKLTAPDEATACNATGDWASYMPCLGTRFGARAIRVTLQGEVVVAEAEATAEATAGERTGAAAARCRRTSCDQVESIVPANASARKHTSCSISEAA</sequence>
<evidence type="ECO:0000259" key="6">
    <source>
        <dbReference type="PROSITE" id="PS51484"/>
    </source>
</evidence>
<dbReference type="PROSITE" id="PS51484">
    <property type="entry name" value="G8"/>
    <property type="match status" value="1"/>
</dbReference>
<feature type="region of interest" description="Disordered" evidence="5">
    <location>
        <begin position="566"/>
        <end position="585"/>
    </location>
</feature>
<keyword evidence="2" id="KW-0472">Membrane</keyword>
<dbReference type="InterPro" id="IPR055401">
    <property type="entry name" value="CEMIP_beta-hel_dom"/>
</dbReference>
<dbReference type="Pfam" id="PF24606">
    <property type="entry name" value="CEMIP_beta-hel"/>
    <property type="match status" value="1"/>
</dbReference>
<protein>
    <recommendedName>
        <fullName evidence="6">G8 domain-containing protein</fullName>
    </recommendedName>
</protein>
<proteinExistence type="predicted"/>
<evidence type="ECO:0000313" key="7">
    <source>
        <dbReference type="EMBL" id="CAE0553904.1"/>
    </source>
</evidence>
<evidence type="ECO:0000256" key="4">
    <source>
        <dbReference type="ARBA" id="ARBA00023180"/>
    </source>
</evidence>
<dbReference type="GO" id="GO:0005886">
    <property type="term" value="C:plasma membrane"/>
    <property type="evidence" value="ECO:0007669"/>
    <property type="project" value="UniProtKB-SubCell"/>
</dbReference>
<dbReference type="InterPro" id="IPR052387">
    <property type="entry name" value="Fibrocystin"/>
</dbReference>
<reference evidence="7" key="1">
    <citation type="submission" date="2021-01" db="EMBL/GenBank/DDBJ databases">
        <authorList>
            <person name="Corre E."/>
            <person name="Pelletier E."/>
            <person name="Niang G."/>
            <person name="Scheremetjew M."/>
            <person name="Finn R."/>
            <person name="Kale V."/>
            <person name="Holt S."/>
            <person name="Cochrane G."/>
            <person name="Meng A."/>
            <person name="Brown T."/>
            <person name="Cohen L."/>
        </authorList>
    </citation>
    <scope>NUCLEOTIDE SEQUENCE</scope>
    <source>
        <strain evidence="7">379</strain>
    </source>
</reference>
<feature type="compositionally biased region" description="Acidic residues" evidence="5">
    <location>
        <begin position="391"/>
        <end position="402"/>
    </location>
</feature>
<feature type="region of interest" description="Disordered" evidence="5">
    <location>
        <begin position="381"/>
        <end position="402"/>
    </location>
</feature>
<dbReference type="EMBL" id="HBIR01026361">
    <property type="protein sequence ID" value="CAE0553904.1"/>
    <property type="molecule type" value="Transcribed_RNA"/>
</dbReference>
<dbReference type="PANTHER" id="PTHR46769:SF2">
    <property type="entry name" value="FIBROCYSTIN-L ISOFORM 2 PRECURSOR-RELATED"/>
    <property type="match status" value="1"/>
</dbReference>
<dbReference type="InterPro" id="IPR011050">
    <property type="entry name" value="Pectin_lyase_fold/virulence"/>
</dbReference>
<comment type="subcellular location">
    <subcellularLocation>
        <location evidence="1">Cell membrane</location>
    </subcellularLocation>
</comment>
<gene>
    <name evidence="7" type="ORF">EHUX00137_LOCUS20305</name>
</gene>
<keyword evidence="4" id="KW-0325">Glycoprotein</keyword>
<evidence type="ECO:0000256" key="5">
    <source>
        <dbReference type="SAM" id="MobiDB-lite"/>
    </source>
</evidence>
<keyword evidence="3" id="KW-0732">Signal</keyword>
<feature type="domain" description="G8" evidence="6">
    <location>
        <begin position="22"/>
        <end position="145"/>
    </location>
</feature>